<accession>B8J9B9</accession>
<name>B8J9B9_ANAD2</name>
<dbReference type="Pfam" id="PF20432">
    <property type="entry name" value="Xre-like-HTH"/>
    <property type="match status" value="1"/>
</dbReference>
<dbReference type="InterPro" id="IPR011979">
    <property type="entry name" value="Antitox_Xre"/>
</dbReference>
<evidence type="ECO:0000313" key="5">
    <source>
        <dbReference type="Proteomes" id="UP000007089"/>
    </source>
</evidence>
<feature type="domain" description="Antitoxin Xre-like helix-turn-helix" evidence="3">
    <location>
        <begin position="61"/>
        <end position="120"/>
    </location>
</feature>
<feature type="region of interest" description="Disordered" evidence="1">
    <location>
        <begin position="27"/>
        <end position="51"/>
    </location>
</feature>
<reference evidence="4" key="1">
    <citation type="submission" date="2009-01" db="EMBL/GenBank/DDBJ databases">
        <title>Complete sequence of Anaeromyxobacter dehalogenans 2CP-1.</title>
        <authorList>
            <consortium name="US DOE Joint Genome Institute"/>
            <person name="Lucas S."/>
            <person name="Copeland A."/>
            <person name="Lapidus A."/>
            <person name="Glavina del Rio T."/>
            <person name="Dalin E."/>
            <person name="Tice H."/>
            <person name="Bruce D."/>
            <person name="Goodwin L."/>
            <person name="Pitluck S."/>
            <person name="Saunders E."/>
            <person name="Brettin T."/>
            <person name="Detter J.C."/>
            <person name="Han C."/>
            <person name="Larimer F."/>
            <person name="Land M."/>
            <person name="Hauser L."/>
            <person name="Kyrpides N."/>
            <person name="Ovchinnikova G."/>
            <person name="Beliaev A.S."/>
            <person name="Richardson P."/>
        </authorList>
    </citation>
    <scope>NUCLEOTIDE SEQUENCE</scope>
    <source>
        <strain evidence="4">2CP-1</strain>
    </source>
</reference>
<dbReference type="GO" id="GO:0003677">
    <property type="term" value="F:DNA binding"/>
    <property type="evidence" value="ECO:0007669"/>
    <property type="project" value="InterPro"/>
</dbReference>
<keyword evidence="5" id="KW-1185">Reference proteome</keyword>
<dbReference type="AlphaFoldDB" id="B8J9B9"/>
<dbReference type="Pfam" id="PF09722">
    <property type="entry name" value="Xre_MbcA_ParS_C"/>
    <property type="match status" value="1"/>
</dbReference>
<evidence type="ECO:0000313" key="4">
    <source>
        <dbReference type="EMBL" id="ACL65525.1"/>
    </source>
</evidence>
<evidence type="ECO:0000259" key="3">
    <source>
        <dbReference type="Pfam" id="PF20432"/>
    </source>
</evidence>
<feature type="domain" description="Antitoxin Xre/MbcA/ParS-like toxin-binding" evidence="2">
    <location>
        <begin position="125"/>
        <end position="173"/>
    </location>
</feature>
<gene>
    <name evidence="4" type="ordered locus">A2cp1_2186</name>
</gene>
<dbReference type="NCBIfam" id="TIGR02293">
    <property type="entry name" value="TAS_TIGR02293"/>
    <property type="match status" value="1"/>
</dbReference>
<dbReference type="KEGG" id="acp:A2cp1_2186"/>
<evidence type="ECO:0000256" key="1">
    <source>
        <dbReference type="SAM" id="MobiDB-lite"/>
    </source>
</evidence>
<evidence type="ECO:0000259" key="2">
    <source>
        <dbReference type="Pfam" id="PF09722"/>
    </source>
</evidence>
<sequence>MAEGEAKAIAILGGRALLRRGVAAGRKAGATRPAAPAKGSRPAAKGPGKARLAPGDLRWTGLIRAGLPARSTQTLASSLDMSVKDLAASLRLPVRTVHRRLEKGEPLTPEESERAVRAARVLAKAEDLLGEAHGRGWVRAPCRSLGGEIPITLLDTADGFTAVMDELGRLEHGVLS</sequence>
<dbReference type="EMBL" id="CP001359">
    <property type="protein sequence ID" value="ACL65525.1"/>
    <property type="molecule type" value="Genomic_DNA"/>
</dbReference>
<dbReference type="InterPro" id="IPR024467">
    <property type="entry name" value="Xre/MbcA/ParS-like_toxin-bd"/>
</dbReference>
<dbReference type="RefSeq" id="WP_012633371.1">
    <property type="nucleotide sequence ID" value="NC_011891.1"/>
</dbReference>
<organism evidence="4 5">
    <name type="scientific">Anaeromyxobacter dehalogenans (strain ATCC BAA-258 / DSM 21875 / 2CP-1)</name>
    <dbReference type="NCBI Taxonomy" id="455488"/>
    <lineage>
        <taxon>Bacteria</taxon>
        <taxon>Pseudomonadati</taxon>
        <taxon>Myxococcota</taxon>
        <taxon>Myxococcia</taxon>
        <taxon>Myxococcales</taxon>
        <taxon>Cystobacterineae</taxon>
        <taxon>Anaeromyxobacteraceae</taxon>
        <taxon>Anaeromyxobacter</taxon>
    </lineage>
</organism>
<protein>
    <submittedName>
        <fullName evidence="4">Uncharacterized protein</fullName>
    </submittedName>
</protein>
<dbReference type="HOGENOM" id="CLU_1522122_0_0_7"/>
<dbReference type="Proteomes" id="UP000007089">
    <property type="component" value="Chromosome"/>
</dbReference>
<dbReference type="InterPro" id="IPR046847">
    <property type="entry name" value="Xre-like_HTH"/>
</dbReference>
<proteinExistence type="predicted"/>